<comment type="caution">
    <text evidence="4">The sequence shown here is derived from an EMBL/GenBank/DDBJ whole genome shotgun (WGS) entry which is preliminary data.</text>
</comment>
<keyword evidence="4" id="KW-0808">Transferase</keyword>
<organism evidence="4 5">
    <name type="scientific">Paeniroseomonas aquatica</name>
    <dbReference type="NCBI Taxonomy" id="373043"/>
    <lineage>
        <taxon>Bacteria</taxon>
        <taxon>Pseudomonadati</taxon>
        <taxon>Pseudomonadota</taxon>
        <taxon>Alphaproteobacteria</taxon>
        <taxon>Acetobacterales</taxon>
        <taxon>Acetobacteraceae</taxon>
        <taxon>Paeniroseomonas</taxon>
    </lineage>
</organism>
<dbReference type="PANTHER" id="PTHR30244">
    <property type="entry name" value="TRANSAMINASE"/>
    <property type="match status" value="1"/>
</dbReference>
<dbReference type="EMBL" id="JAUFPN010000084">
    <property type="protein sequence ID" value="MDN3564390.1"/>
    <property type="molecule type" value="Genomic_DNA"/>
</dbReference>
<dbReference type="GO" id="GO:0008483">
    <property type="term" value="F:transaminase activity"/>
    <property type="evidence" value="ECO:0007669"/>
    <property type="project" value="UniProtKB-KW"/>
</dbReference>
<evidence type="ECO:0000256" key="2">
    <source>
        <dbReference type="ARBA" id="ARBA00037999"/>
    </source>
</evidence>
<dbReference type="Proteomes" id="UP001529369">
    <property type="component" value="Unassembled WGS sequence"/>
</dbReference>
<accession>A0ABT8A3P6</accession>
<evidence type="ECO:0000256" key="1">
    <source>
        <dbReference type="ARBA" id="ARBA00022898"/>
    </source>
</evidence>
<dbReference type="PANTHER" id="PTHR30244:SF9">
    <property type="entry name" value="PROTEIN RV3402C"/>
    <property type="match status" value="1"/>
</dbReference>
<keyword evidence="1 3" id="KW-0663">Pyridoxal phosphate</keyword>
<keyword evidence="4" id="KW-0032">Aminotransferase</keyword>
<dbReference type="Gene3D" id="3.40.640.10">
    <property type="entry name" value="Type I PLP-dependent aspartate aminotransferase-like (Major domain)"/>
    <property type="match status" value="1"/>
</dbReference>
<evidence type="ECO:0000256" key="3">
    <source>
        <dbReference type="RuleBase" id="RU004508"/>
    </source>
</evidence>
<name>A0ABT8A3P6_9PROT</name>
<proteinExistence type="inferred from homology"/>
<dbReference type="Pfam" id="PF01041">
    <property type="entry name" value="DegT_DnrJ_EryC1"/>
    <property type="match status" value="1"/>
</dbReference>
<dbReference type="PIRSF" id="PIRSF000390">
    <property type="entry name" value="PLP_StrS"/>
    <property type="match status" value="1"/>
</dbReference>
<evidence type="ECO:0000313" key="4">
    <source>
        <dbReference type="EMBL" id="MDN3564390.1"/>
    </source>
</evidence>
<keyword evidence="5" id="KW-1185">Reference proteome</keyword>
<sequence length="373" mass="39424">MRIPFLRPNPARLSKLLPGLEAIEASGIFTNYGPVNSRFEAEATASFFGGHGGCLTVNNATIGLMLALREAAGEAPRGTTRYALMPSFTFAATAHAAIWAGLTPLLCDIDPDRWTPCARSEEALLERYAGQVAVVMPYATFGNGLDLDRYAGLARRHGVGIVVDAAASLGSIDDSGQGFGTGFAHAIVYSMHATKTFATAEGGLIYSADAERLARLRTMGNFGFGEPRTATMPGLNSKLSEAGALLALAKLESFGQIVTHRAALADAYRRGLPGCKFQQVAGRQIAYQFMPVGMPAGHPGPREALLASLAAAGVAAGHYFSPHLAEQPYFQRVSEIAELPVTEKLAPRILSLPLADSMTIPEVEMVCATVRAA</sequence>
<dbReference type="SUPFAM" id="SSF53383">
    <property type="entry name" value="PLP-dependent transferases"/>
    <property type="match status" value="1"/>
</dbReference>
<protein>
    <submittedName>
        <fullName evidence="4">DegT/DnrJ/EryC1/StrS family aminotransferase</fullName>
    </submittedName>
</protein>
<dbReference type="InterPro" id="IPR000653">
    <property type="entry name" value="DegT/StrS_aminotransferase"/>
</dbReference>
<evidence type="ECO:0000313" key="5">
    <source>
        <dbReference type="Proteomes" id="UP001529369"/>
    </source>
</evidence>
<gene>
    <name evidence="4" type="ORF">QWZ14_08420</name>
</gene>
<dbReference type="InterPro" id="IPR015424">
    <property type="entry name" value="PyrdxlP-dep_Trfase"/>
</dbReference>
<reference evidence="5" key="1">
    <citation type="journal article" date="2019" name="Int. J. Syst. Evol. Microbiol.">
        <title>The Global Catalogue of Microorganisms (GCM) 10K type strain sequencing project: providing services to taxonomists for standard genome sequencing and annotation.</title>
        <authorList>
            <consortium name="The Broad Institute Genomics Platform"/>
            <consortium name="The Broad Institute Genome Sequencing Center for Infectious Disease"/>
            <person name="Wu L."/>
            <person name="Ma J."/>
        </authorList>
    </citation>
    <scope>NUCLEOTIDE SEQUENCE [LARGE SCALE GENOMIC DNA]</scope>
    <source>
        <strain evidence="5">CECT 7131</strain>
    </source>
</reference>
<dbReference type="RefSeq" id="WP_290316187.1">
    <property type="nucleotide sequence ID" value="NZ_JAUFPN010000084.1"/>
</dbReference>
<dbReference type="InterPro" id="IPR015421">
    <property type="entry name" value="PyrdxlP-dep_Trfase_major"/>
</dbReference>
<comment type="similarity">
    <text evidence="2 3">Belongs to the DegT/DnrJ/EryC1 family.</text>
</comment>